<feature type="transmembrane region" description="Helical" evidence="1">
    <location>
        <begin position="20"/>
        <end position="43"/>
    </location>
</feature>
<feature type="transmembrane region" description="Helical" evidence="1">
    <location>
        <begin position="49"/>
        <end position="67"/>
    </location>
</feature>
<proteinExistence type="predicted"/>
<keyword evidence="3" id="KW-1185">Reference proteome</keyword>
<dbReference type="RefSeq" id="WP_339891869.1">
    <property type="nucleotide sequence ID" value="NZ_CAXBCE010000032.1"/>
</dbReference>
<sequence>MKAYIPDDHNYAAKARFGRIVTVSSYVTLLGWFILWHVFLIPVPTANPWVISLIHMLPLLVFIHVIITGNPRGHAWLCFVLLLPFIQSVLAATNPNTFIYGLGYSLLVGTLFTSSMMYARWQSRYNKQLAHRSAAQQANADGSDN</sequence>
<dbReference type="Pfam" id="PF09842">
    <property type="entry name" value="DUF2069"/>
    <property type="match status" value="1"/>
</dbReference>
<dbReference type="EMBL" id="JBBMRA010000015">
    <property type="protein sequence ID" value="MEM5537500.1"/>
    <property type="molecule type" value="Genomic_DNA"/>
</dbReference>
<feature type="transmembrane region" description="Helical" evidence="1">
    <location>
        <begin position="98"/>
        <end position="119"/>
    </location>
</feature>
<feature type="transmembrane region" description="Helical" evidence="1">
    <location>
        <begin position="74"/>
        <end position="92"/>
    </location>
</feature>
<name>A0ABU9TUV7_9GAMM</name>
<dbReference type="Proteomes" id="UP001449225">
    <property type="component" value="Unassembled WGS sequence"/>
</dbReference>
<evidence type="ECO:0000256" key="1">
    <source>
        <dbReference type="SAM" id="Phobius"/>
    </source>
</evidence>
<dbReference type="InterPro" id="IPR018643">
    <property type="entry name" value="DUF2069_membrane"/>
</dbReference>
<gene>
    <name evidence="2" type="ORF">WNY58_14005</name>
</gene>
<comment type="caution">
    <text evidence="2">The sequence shown here is derived from an EMBL/GenBank/DDBJ whole genome shotgun (WGS) entry which is preliminary data.</text>
</comment>
<evidence type="ECO:0000313" key="2">
    <source>
        <dbReference type="EMBL" id="MEM5537500.1"/>
    </source>
</evidence>
<keyword evidence="1" id="KW-0812">Transmembrane</keyword>
<accession>A0ABU9TUV7</accession>
<evidence type="ECO:0000313" key="3">
    <source>
        <dbReference type="Proteomes" id="UP001449225"/>
    </source>
</evidence>
<keyword evidence="1" id="KW-1133">Transmembrane helix</keyword>
<reference evidence="2 3" key="1">
    <citation type="submission" date="2024-03" db="EMBL/GenBank/DDBJ databases">
        <title>Community enrichment and isolation of bacterial strains for fucoidan degradation.</title>
        <authorList>
            <person name="Sichert A."/>
        </authorList>
    </citation>
    <scope>NUCLEOTIDE SEQUENCE [LARGE SCALE GENOMIC DNA]</scope>
    <source>
        <strain evidence="2 3">AS76</strain>
    </source>
</reference>
<protein>
    <submittedName>
        <fullName evidence="2">DUF2069 domain-containing protein</fullName>
    </submittedName>
</protein>
<organism evidence="2 3">
    <name type="scientific">Neptuniibacter pectenicola</name>
    <dbReference type="NCBI Taxonomy" id="1806669"/>
    <lineage>
        <taxon>Bacteria</taxon>
        <taxon>Pseudomonadati</taxon>
        <taxon>Pseudomonadota</taxon>
        <taxon>Gammaproteobacteria</taxon>
        <taxon>Oceanospirillales</taxon>
        <taxon>Oceanospirillaceae</taxon>
        <taxon>Neptuniibacter</taxon>
    </lineage>
</organism>
<keyword evidence="1" id="KW-0472">Membrane</keyword>